<dbReference type="GO" id="GO:0008409">
    <property type="term" value="F:5'-3' exonuclease activity"/>
    <property type="evidence" value="ECO:0007669"/>
    <property type="project" value="InterPro"/>
</dbReference>
<reference evidence="2 3" key="1">
    <citation type="journal article" date="2018" name="Gigascience">
        <title>Genomes of trombidid mites reveal novel predicted allergens and laterally-transferred genes associated with secondary metabolism.</title>
        <authorList>
            <person name="Dong X."/>
            <person name="Chaisiri K."/>
            <person name="Xia D."/>
            <person name="Armstrong S.D."/>
            <person name="Fang Y."/>
            <person name="Donnelly M.J."/>
            <person name="Kadowaki T."/>
            <person name="McGarry J.W."/>
            <person name="Darby A.C."/>
            <person name="Makepeace B.L."/>
        </authorList>
    </citation>
    <scope>NUCLEOTIDE SEQUENCE [LARGE SCALE GENOMIC DNA]</scope>
    <source>
        <strain evidence="2">UoL-UT</strain>
    </source>
</reference>
<dbReference type="VEuPathDB" id="VectorBase:LDEU001121"/>
<sequence>MTDERLKRCSKRSLKEEEDEESSDQETGVAKNKFANDGSFMELIKKMEEEREARLKTESNNNSGDCVTKDETKHANETANVSTVKRRSKVLKIGVIKRDRRLLEDTDEVSGDAWQQYMNEVRKYKDKFGDDSDKNRPLVK</sequence>
<dbReference type="Proteomes" id="UP000288716">
    <property type="component" value="Unassembled WGS sequence"/>
</dbReference>
<dbReference type="PANTHER" id="PTHR34753:SF1">
    <property type="entry name" value="TELOMERASE RNA COMPONENT INTERACTING RNASE"/>
    <property type="match status" value="1"/>
</dbReference>
<dbReference type="AlphaFoldDB" id="A0A443STR5"/>
<accession>A0A443STR5</accession>
<comment type="caution">
    <text evidence="2">The sequence shown here is derived from an EMBL/GenBank/DDBJ whole genome shotgun (WGS) entry which is preliminary data.</text>
</comment>
<dbReference type="GO" id="GO:0008408">
    <property type="term" value="F:3'-5' exonuclease activity"/>
    <property type="evidence" value="ECO:0007669"/>
    <property type="project" value="InterPro"/>
</dbReference>
<feature type="region of interest" description="Disordered" evidence="1">
    <location>
        <begin position="51"/>
        <end position="84"/>
    </location>
</feature>
<evidence type="ECO:0000313" key="3">
    <source>
        <dbReference type="Proteomes" id="UP000288716"/>
    </source>
</evidence>
<dbReference type="EMBL" id="NCKV01000333">
    <property type="protein sequence ID" value="RWS30919.1"/>
    <property type="molecule type" value="Genomic_DNA"/>
</dbReference>
<dbReference type="OrthoDB" id="5983145at2759"/>
<evidence type="ECO:0000256" key="1">
    <source>
        <dbReference type="SAM" id="MobiDB-lite"/>
    </source>
</evidence>
<name>A0A443STR5_9ACAR</name>
<proteinExistence type="predicted"/>
<gene>
    <name evidence="2" type="ORF">B4U80_10783</name>
</gene>
<protein>
    <submittedName>
        <fullName evidence="2">Uncharacterized protein</fullName>
    </submittedName>
</protein>
<organism evidence="2 3">
    <name type="scientific">Leptotrombidium deliense</name>
    <dbReference type="NCBI Taxonomy" id="299467"/>
    <lineage>
        <taxon>Eukaryota</taxon>
        <taxon>Metazoa</taxon>
        <taxon>Ecdysozoa</taxon>
        <taxon>Arthropoda</taxon>
        <taxon>Chelicerata</taxon>
        <taxon>Arachnida</taxon>
        <taxon>Acari</taxon>
        <taxon>Acariformes</taxon>
        <taxon>Trombidiformes</taxon>
        <taxon>Prostigmata</taxon>
        <taxon>Anystina</taxon>
        <taxon>Parasitengona</taxon>
        <taxon>Trombiculoidea</taxon>
        <taxon>Trombiculidae</taxon>
        <taxon>Leptotrombidium</taxon>
    </lineage>
</organism>
<dbReference type="PANTHER" id="PTHR34753">
    <property type="entry name" value="TELOMERASE RNA COMPONENT INTERACTING RNASE"/>
    <property type="match status" value="1"/>
</dbReference>
<feature type="compositionally biased region" description="Basic and acidic residues" evidence="1">
    <location>
        <begin position="67"/>
        <end position="76"/>
    </location>
</feature>
<feature type="region of interest" description="Disordered" evidence="1">
    <location>
        <begin position="1"/>
        <end position="35"/>
    </location>
</feature>
<evidence type="ECO:0000313" key="2">
    <source>
        <dbReference type="EMBL" id="RWS30919.1"/>
    </source>
</evidence>
<keyword evidence="3" id="KW-1185">Reference proteome</keyword>
<dbReference type="InterPro" id="IPR038838">
    <property type="entry name" value="TRIR"/>
</dbReference>
<dbReference type="STRING" id="299467.A0A443STR5"/>